<evidence type="ECO:0008006" key="3">
    <source>
        <dbReference type="Google" id="ProtNLM"/>
    </source>
</evidence>
<evidence type="ECO:0000313" key="1">
    <source>
        <dbReference type="EMBL" id="GMK58467.1"/>
    </source>
</evidence>
<evidence type="ECO:0000313" key="2">
    <source>
        <dbReference type="Proteomes" id="UP001222932"/>
    </source>
</evidence>
<name>A0AAD3TXZ6_9TREE</name>
<dbReference type="Gene3D" id="3.30.710.10">
    <property type="entry name" value="Potassium Channel Kv1.1, Chain A"/>
    <property type="match status" value="1"/>
</dbReference>
<dbReference type="EMBL" id="BTCM01000005">
    <property type="protein sequence ID" value="GMK58467.1"/>
    <property type="molecule type" value="Genomic_DNA"/>
</dbReference>
<dbReference type="InterPro" id="IPR011333">
    <property type="entry name" value="SKP1/BTB/POZ_sf"/>
</dbReference>
<keyword evidence="2" id="KW-1185">Reference proteome</keyword>
<reference evidence="1" key="2">
    <citation type="submission" date="2023-06" db="EMBL/GenBank/DDBJ databases">
        <authorList>
            <person name="Kobayashi Y."/>
            <person name="Kayamori A."/>
            <person name="Aoki K."/>
            <person name="Shiwa Y."/>
            <person name="Fujita N."/>
            <person name="Sugita T."/>
            <person name="Iwasaki W."/>
            <person name="Tanaka N."/>
            <person name="Takashima M."/>
        </authorList>
    </citation>
    <scope>NUCLEOTIDE SEQUENCE</scope>
    <source>
        <strain evidence="1">HIS016</strain>
    </source>
</reference>
<organism evidence="1 2">
    <name type="scientific">Cutaneotrichosporon spelunceum</name>
    <dbReference type="NCBI Taxonomy" id="1672016"/>
    <lineage>
        <taxon>Eukaryota</taxon>
        <taxon>Fungi</taxon>
        <taxon>Dikarya</taxon>
        <taxon>Basidiomycota</taxon>
        <taxon>Agaricomycotina</taxon>
        <taxon>Tremellomycetes</taxon>
        <taxon>Trichosporonales</taxon>
        <taxon>Trichosporonaceae</taxon>
        <taxon>Cutaneotrichosporon</taxon>
    </lineage>
</organism>
<dbReference type="AlphaFoldDB" id="A0AAD3TXZ6"/>
<dbReference type="Proteomes" id="UP001222932">
    <property type="component" value="Unassembled WGS sequence"/>
</dbReference>
<accession>A0AAD3TXZ6</accession>
<sequence>MDDGGHEAALPFIRDDKDWSDGAFEVITAANVCFRVPSFHLLSSSSVFRNDHGIADGSSRKVVVTDPVCESAAVFRLYFGLEVEGCLTISFTLPNVKELAISLDKYGCDQARSLMLSKVEIAVRKRETDAHAGFLVAANAHYNNKADNHQLTLTDPFCETSRVFALYLQLVSEGELDIESHIKSCKALVVFLDKWDCRQALRLLRTTLGMAVQSKNSRLTTENAFFVASMMRDHKLCAMILTSRCESEWKRVNKGGRIRTVENRLGGRTGESVWDPRFWPVSFWTSGIPNTYLYVVASAFGDHGPDSLLADRFLLSIGQTSRPHPDHLIHALNAGPISSETESVDDYMVRDDKTFHEGDCELISVDNYRFRVSHCYLVAHSKVFRDMYNLGDATQEFSVTFTDREFETGAVIRLFLSAAVRGDIRTHVFGNCANMRELVMFVDKYDCDPIRRLIHSECEVSILRGWGGSLELFAVAATADDRDLCHLLVQERVNETWPRGNNGRLHHRMSARPGMSIWDMRSWPESAWRLGIPLQYQFALTRAHGQLTGSAVPAGLTLADEFEKYLRLIKPGWRDRRDPDDTEIDEYYFE</sequence>
<gene>
    <name evidence="1" type="ORF">CspeluHIS016_0504990</name>
</gene>
<comment type="caution">
    <text evidence="1">The sequence shown here is derived from an EMBL/GenBank/DDBJ whole genome shotgun (WGS) entry which is preliminary data.</text>
</comment>
<proteinExistence type="predicted"/>
<reference evidence="1" key="1">
    <citation type="journal article" date="2023" name="BMC Genomics">
        <title>Chromosome-level genome assemblies of Cutaneotrichosporon spp. (Trichosporonales, Basidiomycota) reveal imbalanced evolution between nucleotide sequences and chromosome synteny.</title>
        <authorList>
            <person name="Kobayashi Y."/>
            <person name="Kayamori A."/>
            <person name="Aoki K."/>
            <person name="Shiwa Y."/>
            <person name="Matsutani M."/>
            <person name="Fujita N."/>
            <person name="Sugita T."/>
            <person name="Iwasaki W."/>
            <person name="Tanaka N."/>
            <person name="Takashima M."/>
        </authorList>
    </citation>
    <scope>NUCLEOTIDE SEQUENCE</scope>
    <source>
        <strain evidence="1">HIS016</strain>
    </source>
</reference>
<protein>
    <recommendedName>
        <fullName evidence="3">BTB domain-containing protein</fullName>
    </recommendedName>
</protein>